<dbReference type="InterPro" id="IPR000014">
    <property type="entry name" value="PAS"/>
</dbReference>
<dbReference type="Pfam" id="PF02518">
    <property type="entry name" value="HATPase_c"/>
    <property type="match status" value="1"/>
</dbReference>
<dbReference type="Gene3D" id="3.30.565.10">
    <property type="entry name" value="Histidine kinase-like ATPase, C-terminal domain"/>
    <property type="match status" value="1"/>
</dbReference>
<dbReference type="Pfam" id="PF25323">
    <property type="entry name" value="6TM_PilS"/>
    <property type="match status" value="1"/>
</dbReference>
<comment type="caution">
    <text evidence="6">The sequence shown here is derived from an EMBL/GenBank/DDBJ whole genome shotgun (WGS) entry which is preliminary data.</text>
</comment>
<dbReference type="Pfam" id="PF00512">
    <property type="entry name" value="HisKA"/>
    <property type="match status" value="1"/>
</dbReference>
<dbReference type="PRINTS" id="PR00344">
    <property type="entry name" value="BCTRLSENSOR"/>
</dbReference>
<keyword evidence="6" id="KW-0808">Transferase</keyword>
<keyword evidence="4" id="KW-0812">Transmembrane</keyword>
<keyword evidence="4" id="KW-1133">Transmembrane helix</keyword>
<keyword evidence="4" id="KW-0472">Membrane</keyword>
<evidence type="ECO:0000313" key="6">
    <source>
        <dbReference type="EMBL" id="MFC3681234.1"/>
    </source>
</evidence>
<keyword evidence="6" id="KW-0418">Kinase</keyword>
<dbReference type="CDD" id="cd00130">
    <property type="entry name" value="PAS"/>
    <property type="match status" value="1"/>
</dbReference>
<evidence type="ECO:0000256" key="1">
    <source>
        <dbReference type="ARBA" id="ARBA00000085"/>
    </source>
</evidence>
<dbReference type="RefSeq" id="WP_376867524.1">
    <property type="nucleotide sequence ID" value="NZ_JBHRYB010000014.1"/>
</dbReference>
<evidence type="ECO:0000256" key="2">
    <source>
        <dbReference type="ARBA" id="ARBA00012438"/>
    </source>
</evidence>
<evidence type="ECO:0000313" key="7">
    <source>
        <dbReference type="Proteomes" id="UP001595722"/>
    </source>
</evidence>
<comment type="catalytic activity">
    <reaction evidence="1">
        <text>ATP + protein L-histidine = ADP + protein N-phospho-L-histidine.</text>
        <dbReference type="EC" id="2.7.13.3"/>
    </reaction>
</comment>
<protein>
    <recommendedName>
        <fullName evidence="2">histidine kinase</fullName>
        <ecNumber evidence="2">2.7.13.3</ecNumber>
    </recommendedName>
</protein>
<feature type="domain" description="Histidine kinase" evidence="5">
    <location>
        <begin position="324"/>
        <end position="530"/>
    </location>
</feature>
<dbReference type="InterPro" id="IPR003594">
    <property type="entry name" value="HATPase_dom"/>
</dbReference>
<dbReference type="SUPFAM" id="SSF55874">
    <property type="entry name" value="ATPase domain of HSP90 chaperone/DNA topoisomerase II/histidine kinase"/>
    <property type="match status" value="1"/>
</dbReference>
<feature type="transmembrane region" description="Helical" evidence="4">
    <location>
        <begin position="75"/>
        <end position="96"/>
    </location>
</feature>
<keyword evidence="3" id="KW-0597">Phosphoprotein</keyword>
<gene>
    <name evidence="6" type="ORF">ACFOMG_14110</name>
</gene>
<evidence type="ECO:0000256" key="4">
    <source>
        <dbReference type="SAM" id="Phobius"/>
    </source>
</evidence>
<dbReference type="PROSITE" id="PS50109">
    <property type="entry name" value="HIS_KIN"/>
    <property type="match status" value="1"/>
</dbReference>
<dbReference type="Proteomes" id="UP001595722">
    <property type="component" value="Unassembled WGS sequence"/>
</dbReference>
<dbReference type="PANTHER" id="PTHR43065:SF52">
    <property type="entry name" value="SENSOR PROTEIN KINASE PILS"/>
    <property type="match status" value="1"/>
</dbReference>
<dbReference type="PANTHER" id="PTHR43065">
    <property type="entry name" value="SENSOR HISTIDINE KINASE"/>
    <property type="match status" value="1"/>
</dbReference>
<dbReference type="InterPro" id="IPR036890">
    <property type="entry name" value="HATPase_C_sf"/>
</dbReference>
<dbReference type="EC" id="2.7.13.3" evidence="2"/>
<dbReference type="CDD" id="cd00082">
    <property type="entry name" value="HisKA"/>
    <property type="match status" value="1"/>
</dbReference>
<dbReference type="InterPro" id="IPR036097">
    <property type="entry name" value="HisK_dim/P_sf"/>
</dbReference>
<keyword evidence="7" id="KW-1185">Reference proteome</keyword>
<dbReference type="Gene3D" id="3.30.450.20">
    <property type="entry name" value="PAS domain"/>
    <property type="match status" value="1"/>
</dbReference>
<dbReference type="SUPFAM" id="SSF47384">
    <property type="entry name" value="Homodimeric domain of signal transducing histidine kinase"/>
    <property type="match status" value="1"/>
</dbReference>
<feature type="transmembrane region" description="Helical" evidence="4">
    <location>
        <begin position="45"/>
        <end position="63"/>
    </location>
</feature>
<name>A0ABV7VUQ5_9GAMM</name>
<dbReference type="CDD" id="cd00075">
    <property type="entry name" value="HATPase"/>
    <property type="match status" value="1"/>
</dbReference>
<evidence type="ECO:0000256" key="3">
    <source>
        <dbReference type="ARBA" id="ARBA00022553"/>
    </source>
</evidence>
<evidence type="ECO:0000259" key="5">
    <source>
        <dbReference type="PROSITE" id="PS50109"/>
    </source>
</evidence>
<dbReference type="SMART" id="SM00387">
    <property type="entry name" value="HATPase_c"/>
    <property type="match status" value="1"/>
</dbReference>
<feature type="transmembrane region" description="Helical" evidence="4">
    <location>
        <begin position="143"/>
        <end position="164"/>
    </location>
</feature>
<dbReference type="SMART" id="SM00388">
    <property type="entry name" value="HisKA"/>
    <property type="match status" value="1"/>
</dbReference>
<reference evidence="7" key="1">
    <citation type="journal article" date="2019" name="Int. J. Syst. Evol. Microbiol.">
        <title>The Global Catalogue of Microorganisms (GCM) 10K type strain sequencing project: providing services to taxonomists for standard genome sequencing and annotation.</title>
        <authorList>
            <consortium name="The Broad Institute Genomics Platform"/>
            <consortium name="The Broad Institute Genome Sequencing Center for Infectious Disease"/>
            <person name="Wu L."/>
            <person name="Ma J."/>
        </authorList>
    </citation>
    <scope>NUCLEOTIDE SEQUENCE [LARGE SCALE GENOMIC DNA]</scope>
    <source>
        <strain evidence="7">KCTC 42424</strain>
    </source>
</reference>
<dbReference type="InterPro" id="IPR003661">
    <property type="entry name" value="HisK_dim/P_dom"/>
</dbReference>
<feature type="transmembrane region" description="Helical" evidence="4">
    <location>
        <begin position="105"/>
        <end position="123"/>
    </location>
</feature>
<sequence length="530" mass="59460">MGVALAKILKAAYCLEIPPTTQTEETTMRLVPSDFLIKGQRLLRLYSYYSLFLALLLIIADSIDRQDILLAGNAPRVFLIVSSLYVIIAAAFVAFASRRPNPHNAISYVFLEIALLSALMFASGGSDSGFSSLILIPLVISNLLAPGVLGFGVAAWSTLALFYTQQYLLADLEAQSIVHSGLQGALFFTLAAITQSLSSRLQSTLSLADKQATRIRRLQNFSKTALYELPNGVIACDKDHQILLFNQQASRWFELSEGEPLPTLLQQTRPGDVLEHQQLNLLINRVALEQAEPGDYLLYLEDSARISAEAQQIKLASLGRLTASIAHEIRNPLSALRQAAQLLGETDYLQPAEQKLTQIAEQHCMRINRTIEDILQLSRRTQACRETLRLRPWLVHFADHFRNLHAQQTFSLRYRCDESLLIDFDPDHLQQILHNLCSNGLRHALQHRPDNACLYLIAQQKDDKVQLTIADNGSGVPAEQQKHLFEPFYTTEHNGTGLGLYLCRELCEANHATIQYIRSRNQTCFRIQAK</sequence>
<proteinExistence type="predicted"/>
<accession>A0ABV7VUQ5</accession>
<dbReference type="Gene3D" id="1.10.287.130">
    <property type="match status" value="1"/>
</dbReference>
<dbReference type="GO" id="GO:0016301">
    <property type="term" value="F:kinase activity"/>
    <property type="evidence" value="ECO:0007669"/>
    <property type="project" value="UniProtKB-KW"/>
</dbReference>
<feature type="transmembrane region" description="Helical" evidence="4">
    <location>
        <begin position="176"/>
        <end position="197"/>
    </location>
</feature>
<dbReference type="EMBL" id="JBHRYB010000014">
    <property type="protein sequence ID" value="MFC3681234.1"/>
    <property type="molecule type" value="Genomic_DNA"/>
</dbReference>
<dbReference type="InterPro" id="IPR005467">
    <property type="entry name" value="His_kinase_dom"/>
</dbReference>
<organism evidence="6 7">
    <name type="scientific">Bacterioplanoides pacificum</name>
    <dbReference type="NCBI Taxonomy" id="1171596"/>
    <lineage>
        <taxon>Bacteria</taxon>
        <taxon>Pseudomonadati</taxon>
        <taxon>Pseudomonadota</taxon>
        <taxon>Gammaproteobacteria</taxon>
        <taxon>Oceanospirillales</taxon>
        <taxon>Oceanospirillaceae</taxon>
        <taxon>Bacterioplanoides</taxon>
    </lineage>
</organism>
<dbReference type="InterPro" id="IPR004358">
    <property type="entry name" value="Sig_transdc_His_kin-like_C"/>
</dbReference>